<sequence length="212" mass="23995">MSDKDTQFTQHTIPDGYWRDARGCLIPVDMLKDIDRARDTVVGDIVRLAEAQQEALKAFKNYAFDEVDAFRELSSEQYGVGLGGKKGNVQLHSFDGEYRVQVAIQDHTAFDERLQAAKALIDECIRDWSTGARPEIMAIIEDAFKVDTVGNIRTKDILKLRRLNITDEKWLRAMTAISESIQTISSSRYIRIYKRSGTDGKYVQISLDIAGV</sequence>
<comment type="caution">
    <text evidence="1">The sequence shown here is derived from an EMBL/GenBank/DDBJ whole genome shotgun (WGS) entry which is preliminary data.</text>
</comment>
<dbReference type="InterPro" id="IPR021505">
    <property type="entry name" value="Phage_B3_Orf6"/>
</dbReference>
<protein>
    <submittedName>
        <fullName evidence="1">Sulfate transporter</fullName>
    </submittedName>
</protein>
<evidence type="ECO:0000313" key="1">
    <source>
        <dbReference type="EMBL" id="KJF77055.1"/>
    </source>
</evidence>
<dbReference type="AlphaFoldDB" id="A0A0D8L573"/>
<gene>
    <name evidence="1" type="ORF">UA45_15100</name>
</gene>
<proteinExistence type="predicted"/>
<dbReference type="EMBL" id="JZSH01000202">
    <property type="protein sequence ID" value="KJF77055.1"/>
    <property type="molecule type" value="Genomic_DNA"/>
</dbReference>
<accession>A0A0D8L573</accession>
<reference evidence="1 2" key="1">
    <citation type="submission" date="2015-02" db="EMBL/GenBank/DDBJ databases">
        <title>Whole genome shotgun sequencing of cultured foodborne pathogen.</title>
        <authorList>
            <person name="Timme R."/>
            <person name="Allard M.W."/>
            <person name="Strain E."/>
            <person name="Evans P.S."/>
            <person name="Brown E."/>
        </authorList>
    </citation>
    <scope>NUCLEOTIDE SEQUENCE [LARGE SCALE GENOMIC DNA]</scope>
    <source>
        <strain evidence="1 2">GCSL-TSO-24</strain>
    </source>
</reference>
<name>A0A0D8L573_MORMO</name>
<evidence type="ECO:0000313" key="2">
    <source>
        <dbReference type="Proteomes" id="UP000032582"/>
    </source>
</evidence>
<organism evidence="1 2">
    <name type="scientific">Morganella morganii</name>
    <name type="common">Proteus morganii</name>
    <dbReference type="NCBI Taxonomy" id="582"/>
    <lineage>
        <taxon>Bacteria</taxon>
        <taxon>Pseudomonadati</taxon>
        <taxon>Pseudomonadota</taxon>
        <taxon>Gammaproteobacteria</taxon>
        <taxon>Enterobacterales</taxon>
        <taxon>Morganellaceae</taxon>
        <taxon>Morganella</taxon>
    </lineage>
</organism>
<dbReference type="PATRIC" id="fig|582.24.peg.4812"/>
<dbReference type="Proteomes" id="UP000032582">
    <property type="component" value="Unassembled WGS sequence"/>
</dbReference>
<dbReference type="Pfam" id="PF11363">
    <property type="entry name" value="DUF3164"/>
    <property type="match status" value="1"/>
</dbReference>